<gene>
    <name evidence="1" type="ORF">GE061_012087</name>
</gene>
<accession>A0A8S9XSH5</accession>
<evidence type="ECO:0000313" key="2">
    <source>
        <dbReference type="Proteomes" id="UP000466442"/>
    </source>
</evidence>
<keyword evidence="2" id="KW-1185">Reference proteome</keyword>
<dbReference type="EMBL" id="WIXP02000004">
    <property type="protein sequence ID" value="KAF6211574.1"/>
    <property type="molecule type" value="Genomic_DNA"/>
</dbReference>
<sequence length="247" mass="27964">MKEDNLQYKKEMSERASAAHCEISEKIDALTTKIDTCLLNYETLNQRVSDLRVDVENKFSVIENRMIALEASPILPHSSAASGIPSASGHGFEEVVGELEDRRRRAPNVLVYDFTEPDSSKARLQAIEEDLKNFKAELNGVSPELAGLVRRLTRIGERHPDKIRPLKVTFDSPHSATDFLVKNRAMNPPVFSASSDKTPRQREHLNVLRSELKRRTDEGERNLTIKYRNSVPQIVSLTNRSSKKNLN</sequence>
<dbReference type="AlphaFoldDB" id="A0A8S9XSH5"/>
<comment type="caution">
    <text evidence="1">The sequence shown here is derived from an EMBL/GenBank/DDBJ whole genome shotgun (WGS) entry which is preliminary data.</text>
</comment>
<name>A0A8S9XSH5_APOLU</name>
<dbReference type="Proteomes" id="UP000466442">
    <property type="component" value="Unassembled WGS sequence"/>
</dbReference>
<dbReference type="OrthoDB" id="6606635at2759"/>
<evidence type="ECO:0000313" key="1">
    <source>
        <dbReference type="EMBL" id="KAF6211574.1"/>
    </source>
</evidence>
<proteinExistence type="predicted"/>
<protein>
    <submittedName>
        <fullName evidence="1">Uncharacterized protein</fullName>
    </submittedName>
</protein>
<reference evidence="1" key="1">
    <citation type="journal article" date="2021" name="Mol. Ecol. Resour.">
        <title>Apolygus lucorum genome provides insights into omnivorousness and mesophyll feeding.</title>
        <authorList>
            <person name="Liu Y."/>
            <person name="Liu H."/>
            <person name="Wang H."/>
            <person name="Huang T."/>
            <person name="Liu B."/>
            <person name="Yang B."/>
            <person name="Yin L."/>
            <person name="Li B."/>
            <person name="Zhang Y."/>
            <person name="Zhang S."/>
            <person name="Jiang F."/>
            <person name="Zhang X."/>
            <person name="Ren Y."/>
            <person name="Wang B."/>
            <person name="Wang S."/>
            <person name="Lu Y."/>
            <person name="Wu K."/>
            <person name="Fan W."/>
            <person name="Wang G."/>
        </authorList>
    </citation>
    <scope>NUCLEOTIDE SEQUENCE</scope>
    <source>
        <strain evidence="1">12Hb</strain>
    </source>
</reference>
<organism evidence="1 2">
    <name type="scientific">Apolygus lucorum</name>
    <name type="common">Small green plant bug</name>
    <name type="synonym">Lygocoris lucorum</name>
    <dbReference type="NCBI Taxonomy" id="248454"/>
    <lineage>
        <taxon>Eukaryota</taxon>
        <taxon>Metazoa</taxon>
        <taxon>Ecdysozoa</taxon>
        <taxon>Arthropoda</taxon>
        <taxon>Hexapoda</taxon>
        <taxon>Insecta</taxon>
        <taxon>Pterygota</taxon>
        <taxon>Neoptera</taxon>
        <taxon>Paraneoptera</taxon>
        <taxon>Hemiptera</taxon>
        <taxon>Heteroptera</taxon>
        <taxon>Panheteroptera</taxon>
        <taxon>Cimicomorpha</taxon>
        <taxon>Miridae</taxon>
        <taxon>Mirini</taxon>
        <taxon>Apolygus</taxon>
    </lineage>
</organism>